<dbReference type="GO" id="GO:0008270">
    <property type="term" value="F:zinc ion binding"/>
    <property type="evidence" value="ECO:0007669"/>
    <property type="project" value="InterPro"/>
</dbReference>
<feature type="domain" description="Zinc finger ZPR1-type" evidence="3">
    <location>
        <begin position="3"/>
        <end position="38"/>
    </location>
</feature>
<evidence type="ECO:0000256" key="1">
    <source>
        <dbReference type="ARBA" id="ARBA00008007"/>
    </source>
</evidence>
<name>A0A1X7MQ17_9LACT</name>
<dbReference type="Gene3D" id="3.40.50.2020">
    <property type="match status" value="1"/>
</dbReference>
<dbReference type="EMBL" id="FXBJ01000002">
    <property type="protein sequence ID" value="SMH26900.1"/>
    <property type="molecule type" value="Genomic_DNA"/>
</dbReference>
<reference evidence="4 5" key="1">
    <citation type="submission" date="2017-04" db="EMBL/GenBank/DDBJ databases">
        <authorList>
            <person name="Afonso C.L."/>
            <person name="Miller P.J."/>
            <person name="Scott M.A."/>
            <person name="Spackman E."/>
            <person name="Goraichik I."/>
            <person name="Dimitrov K.M."/>
            <person name="Suarez D.L."/>
            <person name="Swayne D.E."/>
        </authorList>
    </citation>
    <scope>NUCLEOTIDE SEQUENCE [LARGE SCALE GENOMIC DNA]</scope>
    <source>
        <strain evidence="4 5">LMG26642</strain>
    </source>
</reference>
<comment type="similarity">
    <text evidence="1">Belongs to the ComF/GntX family.</text>
</comment>
<dbReference type="InterPro" id="IPR000836">
    <property type="entry name" value="PRTase_dom"/>
</dbReference>
<evidence type="ECO:0000259" key="3">
    <source>
        <dbReference type="Pfam" id="PF03367"/>
    </source>
</evidence>
<dbReference type="STRING" id="1073423.SAMN04488700_0313"/>
<dbReference type="SUPFAM" id="SSF53271">
    <property type="entry name" value="PRTase-like"/>
    <property type="match status" value="1"/>
</dbReference>
<dbReference type="PANTHER" id="PTHR47505:SF1">
    <property type="entry name" value="DNA UTILIZATION PROTEIN YHGH"/>
    <property type="match status" value="1"/>
</dbReference>
<proteinExistence type="inferred from homology"/>
<dbReference type="Pfam" id="PF00156">
    <property type="entry name" value="Pribosyltran"/>
    <property type="match status" value="1"/>
</dbReference>
<evidence type="ECO:0000313" key="5">
    <source>
        <dbReference type="Proteomes" id="UP000193435"/>
    </source>
</evidence>
<evidence type="ECO:0000259" key="2">
    <source>
        <dbReference type="Pfam" id="PF00156"/>
    </source>
</evidence>
<sequence length="233" mass="27122">MLTCLCCGKQETEKMLLTDIVYFKKIVSANRCQMCHSKLVRLANEPTCLGCCRIKQDENDSCLDCVKWKQLYPKYAFSHTALFQYNLFLKEWLENFKYKGDYRLAKLFNQELTEYFNMKNQKNKQYIPIPISQTSMKLRGFNQVEELLASAGIPFHPALIHVGTGEKQSSKNRKERMESKQPFKLDENYCSQLKNQQIILIDDVYTTGRTLFHAAELLQQIGVATIETFSIAR</sequence>
<dbReference type="OrthoDB" id="9779910at2"/>
<dbReference type="AlphaFoldDB" id="A0A1X7MQ17"/>
<accession>A0A1X7MQ17</accession>
<organism evidence="4 5">
    <name type="scientific">Carnobacterium iners</name>
    <dbReference type="NCBI Taxonomy" id="1073423"/>
    <lineage>
        <taxon>Bacteria</taxon>
        <taxon>Bacillati</taxon>
        <taxon>Bacillota</taxon>
        <taxon>Bacilli</taxon>
        <taxon>Lactobacillales</taxon>
        <taxon>Carnobacteriaceae</taxon>
        <taxon>Carnobacterium</taxon>
    </lineage>
</organism>
<dbReference type="RefSeq" id="WP_085558668.1">
    <property type="nucleotide sequence ID" value="NZ_FOAH01000042.1"/>
</dbReference>
<dbReference type="Proteomes" id="UP000193435">
    <property type="component" value="Unassembled WGS sequence"/>
</dbReference>
<dbReference type="PANTHER" id="PTHR47505">
    <property type="entry name" value="DNA UTILIZATION PROTEIN YHGH"/>
    <property type="match status" value="1"/>
</dbReference>
<dbReference type="CDD" id="cd06223">
    <property type="entry name" value="PRTases_typeI"/>
    <property type="match status" value="1"/>
</dbReference>
<dbReference type="InterPro" id="IPR004457">
    <property type="entry name" value="Znf_ZPR1"/>
</dbReference>
<protein>
    <submittedName>
        <fullName evidence="4">Competence protein ComFC</fullName>
    </submittedName>
</protein>
<evidence type="ECO:0000313" key="4">
    <source>
        <dbReference type="EMBL" id="SMH26900.1"/>
    </source>
</evidence>
<dbReference type="Pfam" id="PF03367">
    <property type="entry name" value="Zn_ribbon_ZPR1"/>
    <property type="match status" value="1"/>
</dbReference>
<gene>
    <name evidence="4" type="ORF">SAMN04488700_0313</name>
</gene>
<dbReference type="InterPro" id="IPR051910">
    <property type="entry name" value="ComF/GntX_DNA_util-trans"/>
</dbReference>
<dbReference type="InterPro" id="IPR029057">
    <property type="entry name" value="PRTase-like"/>
</dbReference>
<feature type="domain" description="Phosphoribosyltransferase" evidence="2">
    <location>
        <begin position="169"/>
        <end position="229"/>
    </location>
</feature>
<keyword evidence="5" id="KW-1185">Reference proteome</keyword>